<reference evidence="2 3" key="1">
    <citation type="submission" date="2020-04" db="EMBL/GenBank/DDBJ databases">
        <title>Chitinophaga sp. G-6-1-13 sp. nov., isolated from soil.</title>
        <authorList>
            <person name="Dahal R.H."/>
            <person name="Chaudhary D.K."/>
        </authorList>
    </citation>
    <scope>NUCLEOTIDE SEQUENCE [LARGE SCALE GENOMIC DNA]</scope>
    <source>
        <strain evidence="2 3">G-6-1-13</strain>
    </source>
</reference>
<sequence>MGTKKAKNIVWGLCLAAVATFTFTGCSKKDDPPAANKITIKYTVTATGVTANDNIDVMAAAGNHDASQYGASVWKINGVDQGNADDVMIDEQKFLGNTTTYVFETVKPFDFGKLSVSVTNMDGAPIILSYKAEVNGTVQTNQQNVSIAAGSGAYTKDFTYKGQ</sequence>
<protein>
    <submittedName>
        <fullName evidence="2">Uncharacterized protein</fullName>
    </submittedName>
</protein>
<feature type="chain" id="PRO_5032496340" evidence="1">
    <location>
        <begin position="25"/>
        <end position="163"/>
    </location>
</feature>
<dbReference type="AlphaFoldDB" id="A0A848GNM0"/>
<dbReference type="RefSeq" id="WP_169226605.1">
    <property type="nucleotide sequence ID" value="NZ_JABBGC010000002.1"/>
</dbReference>
<name>A0A848GNM0_9BACT</name>
<gene>
    <name evidence="2" type="ORF">HHL17_20215</name>
</gene>
<evidence type="ECO:0000256" key="1">
    <source>
        <dbReference type="SAM" id="SignalP"/>
    </source>
</evidence>
<dbReference type="PROSITE" id="PS51257">
    <property type="entry name" value="PROKAR_LIPOPROTEIN"/>
    <property type="match status" value="1"/>
</dbReference>
<comment type="caution">
    <text evidence="2">The sequence shown here is derived from an EMBL/GenBank/DDBJ whole genome shotgun (WGS) entry which is preliminary data.</text>
</comment>
<proteinExistence type="predicted"/>
<accession>A0A848GNM0</accession>
<feature type="signal peptide" evidence="1">
    <location>
        <begin position="1"/>
        <end position="24"/>
    </location>
</feature>
<keyword evidence="3" id="KW-1185">Reference proteome</keyword>
<organism evidence="2 3">
    <name type="scientific">Chitinophaga fulva</name>
    <dbReference type="NCBI Taxonomy" id="2728842"/>
    <lineage>
        <taxon>Bacteria</taxon>
        <taxon>Pseudomonadati</taxon>
        <taxon>Bacteroidota</taxon>
        <taxon>Chitinophagia</taxon>
        <taxon>Chitinophagales</taxon>
        <taxon>Chitinophagaceae</taxon>
        <taxon>Chitinophaga</taxon>
    </lineage>
</organism>
<evidence type="ECO:0000313" key="3">
    <source>
        <dbReference type="Proteomes" id="UP000583266"/>
    </source>
</evidence>
<evidence type="ECO:0000313" key="2">
    <source>
        <dbReference type="EMBL" id="NML39537.1"/>
    </source>
</evidence>
<keyword evidence="1" id="KW-0732">Signal</keyword>
<dbReference type="Proteomes" id="UP000583266">
    <property type="component" value="Unassembled WGS sequence"/>
</dbReference>
<dbReference type="EMBL" id="JABBGC010000002">
    <property type="protein sequence ID" value="NML39537.1"/>
    <property type="molecule type" value="Genomic_DNA"/>
</dbReference>